<keyword evidence="3" id="KW-1185">Reference proteome</keyword>
<feature type="compositionally biased region" description="Low complexity" evidence="1">
    <location>
        <begin position="148"/>
        <end position="160"/>
    </location>
</feature>
<protein>
    <recommendedName>
        <fullName evidence="4">Late embryogenesis abundant protein</fullName>
    </recommendedName>
</protein>
<reference evidence="2" key="1">
    <citation type="submission" date="2022-07" db="EMBL/GenBank/DDBJ databases">
        <title>Pseudosulfitobacter sp. strain AP-MA-4, whole genome sequence.</title>
        <authorList>
            <person name="Jiang Y."/>
        </authorList>
    </citation>
    <scope>NUCLEOTIDE SEQUENCE</scope>
    <source>
        <strain evidence="2">AP-MA-4</strain>
    </source>
</reference>
<comment type="caution">
    <text evidence="2">The sequence shown here is derived from an EMBL/GenBank/DDBJ whole genome shotgun (WGS) entry which is preliminary data.</text>
</comment>
<proteinExistence type="predicted"/>
<dbReference type="EMBL" id="JANKJG010000005">
    <property type="protein sequence ID" value="MCR8826698.1"/>
    <property type="molecule type" value="Genomic_DNA"/>
</dbReference>
<evidence type="ECO:0008006" key="4">
    <source>
        <dbReference type="Google" id="ProtNLM"/>
    </source>
</evidence>
<dbReference type="RefSeq" id="WP_258294418.1">
    <property type="nucleotide sequence ID" value="NZ_JANKJG010000005.1"/>
</dbReference>
<name>A0ABT1Z0M3_9RHOB</name>
<feature type="region of interest" description="Disordered" evidence="1">
    <location>
        <begin position="138"/>
        <end position="190"/>
    </location>
</feature>
<feature type="region of interest" description="Disordered" evidence="1">
    <location>
        <begin position="1"/>
        <end position="35"/>
    </location>
</feature>
<accession>A0ABT1Z0M3</accession>
<organism evidence="2 3">
    <name type="scientific">Pseudosulfitobacter koreensis</name>
    <dbReference type="NCBI Taxonomy" id="2968472"/>
    <lineage>
        <taxon>Bacteria</taxon>
        <taxon>Pseudomonadati</taxon>
        <taxon>Pseudomonadota</taxon>
        <taxon>Alphaproteobacteria</taxon>
        <taxon>Rhodobacterales</taxon>
        <taxon>Roseobacteraceae</taxon>
        <taxon>Pseudosulfitobacter</taxon>
    </lineage>
</organism>
<evidence type="ECO:0000313" key="3">
    <source>
        <dbReference type="Proteomes" id="UP001165396"/>
    </source>
</evidence>
<feature type="compositionally biased region" description="Polar residues" evidence="1">
    <location>
        <begin position="1"/>
        <end position="14"/>
    </location>
</feature>
<evidence type="ECO:0000256" key="1">
    <source>
        <dbReference type="SAM" id="MobiDB-lite"/>
    </source>
</evidence>
<evidence type="ECO:0000313" key="2">
    <source>
        <dbReference type="EMBL" id="MCR8826698.1"/>
    </source>
</evidence>
<sequence length="190" mass="19269">MTTTGNTPKSQGETLKQDAKKAAASTSEDIKSEARKAADTVSAQASGYADQAKQTAADEVKDVASALRTAADELRSGSPQERTFSQIADGLADASDAVRGKDLSEIVNDVNGFAKRNPLMFLGGAALVGFAATRFAKASGTSGRGYDRTATGAASTGRSTGMDRPAPAPTRSPVAGSTPAAPRVETGGKS</sequence>
<dbReference type="Proteomes" id="UP001165396">
    <property type="component" value="Unassembled WGS sequence"/>
</dbReference>
<gene>
    <name evidence="2" type="ORF">NTA49_09130</name>
</gene>